<keyword evidence="2" id="KW-1185">Reference proteome</keyword>
<proteinExistence type="predicted"/>
<reference evidence="1 2" key="1">
    <citation type="submission" date="2023-12" db="EMBL/GenBank/DDBJ databases">
        <title>Blastococcus brunescens sp. nov., an actonobacterium isolated from sandstone collected in sahara desert.</title>
        <authorList>
            <person name="Gtari M."/>
            <person name="Ghodhbane F."/>
        </authorList>
    </citation>
    <scope>NUCLEOTIDE SEQUENCE [LARGE SCALE GENOMIC DNA]</scope>
    <source>
        <strain evidence="1 2">BMG 8361</strain>
    </source>
</reference>
<dbReference type="EMBL" id="CP141261">
    <property type="protein sequence ID" value="WRL65038.1"/>
    <property type="molecule type" value="Genomic_DNA"/>
</dbReference>
<dbReference type="Proteomes" id="UP001324287">
    <property type="component" value="Chromosome"/>
</dbReference>
<organism evidence="1 2">
    <name type="scientific">Blastococcus brunescens</name>
    <dbReference type="NCBI Taxonomy" id="1564165"/>
    <lineage>
        <taxon>Bacteria</taxon>
        <taxon>Bacillati</taxon>
        <taxon>Actinomycetota</taxon>
        <taxon>Actinomycetes</taxon>
        <taxon>Geodermatophilales</taxon>
        <taxon>Geodermatophilaceae</taxon>
        <taxon>Blastococcus</taxon>
    </lineage>
</organism>
<dbReference type="CDD" id="cd22352">
    <property type="entry name" value="RecB_C-like"/>
    <property type="match status" value="1"/>
</dbReference>
<protein>
    <recommendedName>
        <fullName evidence="3">DNA helicase</fullName>
    </recommendedName>
</protein>
<dbReference type="InterPro" id="IPR011604">
    <property type="entry name" value="PDDEXK-like_dom_sf"/>
</dbReference>
<dbReference type="SUPFAM" id="SSF52980">
    <property type="entry name" value="Restriction endonuclease-like"/>
    <property type="match status" value="1"/>
</dbReference>
<dbReference type="RefSeq" id="WP_324276362.1">
    <property type="nucleotide sequence ID" value="NZ_CP141261.1"/>
</dbReference>
<sequence length="167" mass="18082">MAGLLDEHLPAGDRMARYAAALRDPVLAGQPLRGYLTGSLDAVLRMGAGTDLRYVIVDHKTNTLAEPGVPLTTWHYRAAALDDAVVRSHYPLQALLYSVALHRFLRWRQPGYAAEQHLGGLLYLFLRGMCGPDAPVGSDGEIPGVWSWRPPSSLVIALSDLLAGGAR</sequence>
<name>A0ABZ1B2L9_9ACTN</name>
<dbReference type="Gene3D" id="3.90.320.10">
    <property type="match status" value="1"/>
</dbReference>
<gene>
    <name evidence="1" type="ORF">U6N30_04850</name>
</gene>
<evidence type="ECO:0000313" key="2">
    <source>
        <dbReference type="Proteomes" id="UP001324287"/>
    </source>
</evidence>
<evidence type="ECO:0008006" key="3">
    <source>
        <dbReference type="Google" id="ProtNLM"/>
    </source>
</evidence>
<evidence type="ECO:0000313" key="1">
    <source>
        <dbReference type="EMBL" id="WRL65038.1"/>
    </source>
</evidence>
<accession>A0ABZ1B2L9</accession>
<dbReference type="InterPro" id="IPR011335">
    <property type="entry name" value="Restrct_endonuc-II-like"/>
</dbReference>